<dbReference type="InterPro" id="IPR036217">
    <property type="entry name" value="MethylDNA_cys_MeTrfase_DNAb"/>
</dbReference>
<dbReference type="GO" id="GO:0006307">
    <property type="term" value="P:DNA alkylation repair"/>
    <property type="evidence" value="ECO:0007669"/>
    <property type="project" value="UniProtKB-UniRule"/>
</dbReference>
<dbReference type="CDD" id="cd06445">
    <property type="entry name" value="ATase"/>
    <property type="match status" value="1"/>
</dbReference>
<dbReference type="GO" id="GO:0032259">
    <property type="term" value="P:methylation"/>
    <property type="evidence" value="ECO:0007669"/>
    <property type="project" value="UniProtKB-KW"/>
</dbReference>
<evidence type="ECO:0000313" key="12">
    <source>
        <dbReference type="EMBL" id="KEZ53878.1"/>
    </source>
</evidence>
<dbReference type="GO" id="GO:0003908">
    <property type="term" value="F:methylated-DNA-[protein]-cysteine S-methyltransferase activity"/>
    <property type="evidence" value="ECO:0007669"/>
    <property type="project" value="UniProtKB-UniRule"/>
</dbReference>
<dbReference type="InterPro" id="IPR036388">
    <property type="entry name" value="WH-like_DNA-bd_sf"/>
</dbReference>
<keyword evidence="6 9" id="KW-0227">DNA damage</keyword>
<proteinExistence type="inferred from homology"/>
<comment type="subcellular location">
    <subcellularLocation>
        <location evidence="9">Cytoplasm</location>
    </subcellularLocation>
</comment>
<comment type="miscellaneous">
    <text evidence="9">This enzyme catalyzes only one turnover and therefore is not strictly catalytic. According to one definition, an enzyme is a biocatalyst that acts repeatedly and over many reaction cycles.</text>
</comment>
<evidence type="ECO:0000259" key="10">
    <source>
        <dbReference type="Pfam" id="PF01035"/>
    </source>
</evidence>
<gene>
    <name evidence="12" type="ORF">GS18_0202730</name>
</gene>
<dbReference type="InterPro" id="IPR023546">
    <property type="entry name" value="MGMT"/>
</dbReference>
<evidence type="ECO:0000256" key="5">
    <source>
        <dbReference type="ARBA" id="ARBA00022679"/>
    </source>
</evidence>
<organism evidence="12 13">
    <name type="scientific">Metabacillus indicus</name>
    <name type="common">Bacillus indicus</name>
    <dbReference type="NCBI Taxonomy" id="246786"/>
    <lineage>
        <taxon>Bacteria</taxon>
        <taxon>Bacillati</taxon>
        <taxon>Bacillota</taxon>
        <taxon>Bacilli</taxon>
        <taxon>Bacillales</taxon>
        <taxon>Bacillaceae</taxon>
        <taxon>Metabacillus</taxon>
    </lineage>
</organism>
<keyword evidence="7 9" id="KW-0234">DNA repair</keyword>
<evidence type="ECO:0000259" key="11">
    <source>
        <dbReference type="Pfam" id="PF02870"/>
    </source>
</evidence>
<protein>
    <recommendedName>
        <fullName evidence="9">Methylated-DNA--protein-cysteine methyltransferase</fullName>
        <ecNumber evidence="9">2.1.1.63</ecNumber>
    </recommendedName>
    <alternativeName>
        <fullName evidence="9">6-O-methylguanine-DNA methyltransferase</fullName>
        <shortName evidence="9">MGMT</shortName>
    </alternativeName>
    <alternativeName>
        <fullName evidence="9">O-6-methylguanine-DNA-alkyltransferase</fullName>
    </alternativeName>
</protein>
<feature type="domain" description="Methylated-DNA-[protein]-cysteine S-methyltransferase DNA binding" evidence="10">
    <location>
        <begin position="79"/>
        <end position="159"/>
    </location>
</feature>
<dbReference type="GO" id="GO:0005737">
    <property type="term" value="C:cytoplasm"/>
    <property type="evidence" value="ECO:0007669"/>
    <property type="project" value="UniProtKB-SubCell"/>
</dbReference>
<dbReference type="EC" id="2.1.1.63" evidence="9"/>
<comment type="function">
    <text evidence="9">Involved in the cellular defense against the biological effects of O6-methylguanine (O6-MeG) and O4-methylthymine (O4-MeT) in DNA. Repairs the methylated nucleobase in DNA by stoichiometrically transferring the methyl group to a cysteine residue in the enzyme. This is a suicide reaction: the enzyme is irreversibly inactivated.</text>
</comment>
<dbReference type="InterPro" id="IPR014048">
    <property type="entry name" value="MethylDNA_cys_MeTrfase_DNA-bd"/>
</dbReference>
<accession>A0A084H2R6</accession>
<evidence type="ECO:0000256" key="8">
    <source>
        <dbReference type="ARBA" id="ARBA00049348"/>
    </source>
</evidence>
<evidence type="ECO:0000313" key="13">
    <source>
        <dbReference type="Proteomes" id="UP000028549"/>
    </source>
</evidence>
<dbReference type="RefSeq" id="WP_029281787.1">
    <property type="nucleotide sequence ID" value="NZ_CP176757.1"/>
</dbReference>
<comment type="catalytic activity">
    <reaction evidence="8 9">
        <text>a 6-O-methyl-2'-deoxyguanosine in DNA + L-cysteinyl-[protein] = S-methyl-L-cysteinyl-[protein] + a 2'-deoxyguanosine in DNA</text>
        <dbReference type="Rhea" id="RHEA:24000"/>
        <dbReference type="Rhea" id="RHEA-COMP:10131"/>
        <dbReference type="Rhea" id="RHEA-COMP:10132"/>
        <dbReference type="Rhea" id="RHEA-COMP:11367"/>
        <dbReference type="Rhea" id="RHEA-COMP:11368"/>
        <dbReference type="ChEBI" id="CHEBI:29950"/>
        <dbReference type="ChEBI" id="CHEBI:82612"/>
        <dbReference type="ChEBI" id="CHEBI:85445"/>
        <dbReference type="ChEBI" id="CHEBI:85448"/>
        <dbReference type="EC" id="2.1.1.63"/>
    </reaction>
</comment>
<comment type="similarity">
    <text evidence="2 9">Belongs to the MGMT family.</text>
</comment>
<dbReference type="Gene3D" id="1.10.10.10">
    <property type="entry name" value="Winged helix-like DNA-binding domain superfamily/Winged helix DNA-binding domain"/>
    <property type="match status" value="1"/>
</dbReference>
<dbReference type="EMBL" id="JNVC02000001">
    <property type="protein sequence ID" value="KEZ53878.1"/>
    <property type="molecule type" value="Genomic_DNA"/>
</dbReference>
<evidence type="ECO:0000256" key="2">
    <source>
        <dbReference type="ARBA" id="ARBA00008711"/>
    </source>
</evidence>
<dbReference type="FunFam" id="1.10.10.10:FF:000214">
    <property type="entry name" value="Methylated-DNA--protein-cysteine methyltransferase"/>
    <property type="match status" value="1"/>
</dbReference>
<dbReference type="PANTHER" id="PTHR10815:SF5">
    <property type="entry name" value="METHYLATED-DNA--PROTEIN-CYSTEINE METHYLTRANSFERASE"/>
    <property type="match status" value="1"/>
</dbReference>
<evidence type="ECO:0000256" key="6">
    <source>
        <dbReference type="ARBA" id="ARBA00022763"/>
    </source>
</evidence>
<feature type="domain" description="Methylguanine DNA methyltransferase ribonuclease-like" evidence="11">
    <location>
        <begin position="4"/>
        <end position="74"/>
    </location>
</feature>
<dbReference type="InterPro" id="IPR001497">
    <property type="entry name" value="MethylDNA_cys_MeTrfase_AS"/>
</dbReference>
<dbReference type="Gene3D" id="3.30.160.70">
    <property type="entry name" value="Methylated DNA-protein cysteine methyltransferase domain"/>
    <property type="match status" value="1"/>
</dbReference>
<evidence type="ECO:0000256" key="1">
    <source>
        <dbReference type="ARBA" id="ARBA00001286"/>
    </source>
</evidence>
<dbReference type="InterPro" id="IPR008332">
    <property type="entry name" value="MethylG_MeTrfase_N"/>
</dbReference>
<dbReference type="PANTHER" id="PTHR10815">
    <property type="entry name" value="METHYLATED-DNA--PROTEIN-CYSTEINE METHYLTRANSFERASE"/>
    <property type="match status" value="1"/>
</dbReference>
<dbReference type="SUPFAM" id="SSF46767">
    <property type="entry name" value="Methylated DNA-protein cysteine methyltransferase, C-terminal domain"/>
    <property type="match status" value="1"/>
</dbReference>
<dbReference type="HAMAP" id="MF_00772">
    <property type="entry name" value="OGT"/>
    <property type="match status" value="1"/>
</dbReference>
<dbReference type="Pfam" id="PF02870">
    <property type="entry name" value="Methyltransf_1N"/>
    <property type="match status" value="1"/>
</dbReference>
<name>A0A084H2R6_METID</name>
<comment type="caution">
    <text evidence="12">The sequence shown here is derived from an EMBL/GenBank/DDBJ whole genome shotgun (WGS) entry which is preliminary data.</text>
</comment>
<dbReference type="NCBIfam" id="TIGR00589">
    <property type="entry name" value="ogt"/>
    <property type="match status" value="1"/>
</dbReference>
<feature type="active site" description="Nucleophile; methyl group acceptor" evidence="9">
    <location>
        <position position="130"/>
    </location>
</feature>
<evidence type="ECO:0000256" key="4">
    <source>
        <dbReference type="ARBA" id="ARBA00022603"/>
    </source>
</evidence>
<keyword evidence="13" id="KW-1185">Reference proteome</keyword>
<dbReference type="STRING" id="246786.GS18_0202730"/>
<dbReference type="Proteomes" id="UP000028549">
    <property type="component" value="Unassembled WGS sequence"/>
</dbReference>
<evidence type="ECO:0000256" key="7">
    <source>
        <dbReference type="ARBA" id="ARBA00023204"/>
    </source>
</evidence>
<comment type="catalytic activity">
    <reaction evidence="1 9">
        <text>a 4-O-methyl-thymidine in DNA + L-cysteinyl-[protein] = a thymidine in DNA + S-methyl-L-cysteinyl-[protein]</text>
        <dbReference type="Rhea" id="RHEA:53428"/>
        <dbReference type="Rhea" id="RHEA-COMP:10131"/>
        <dbReference type="Rhea" id="RHEA-COMP:10132"/>
        <dbReference type="Rhea" id="RHEA-COMP:13555"/>
        <dbReference type="Rhea" id="RHEA-COMP:13556"/>
        <dbReference type="ChEBI" id="CHEBI:29950"/>
        <dbReference type="ChEBI" id="CHEBI:82612"/>
        <dbReference type="ChEBI" id="CHEBI:137386"/>
        <dbReference type="ChEBI" id="CHEBI:137387"/>
        <dbReference type="EC" id="2.1.1.63"/>
    </reaction>
</comment>
<keyword evidence="5 9" id="KW-0808">Transferase</keyword>
<sequence length="164" mass="18388">MNAYKSVSTPMGILRITSDGTYITNLFLMEEHLHDFMEKNQVQESSEDPLLNKAEKQLNEYFAGTRKDFSLPLKQKGTAFQEKVWQALTEIPYGTSCTYQAIAVKTGNPKAVRAVGQANRKNNLPIIVPCHRVIGANGRMTGYAGANVHLKQVLLDLEKIPYKM</sequence>
<evidence type="ECO:0000256" key="9">
    <source>
        <dbReference type="HAMAP-Rule" id="MF_00772"/>
    </source>
</evidence>
<dbReference type="AlphaFoldDB" id="A0A084H2R6"/>
<keyword evidence="4 9" id="KW-0489">Methyltransferase</keyword>
<reference evidence="12 13" key="1">
    <citation type="journal article" date="2005" name="Int. J. Syst. Evol. Microbiol.">
        <title>Bacillus cibi sp. nov., isolated from jeotgal, a traditional Korean fermented seafood.</title>
        <authorList>
            <person name="Yoon J.H."/>
            <person name="Lee C.H."/>
            <person name="Oh T.K."/>
        </authorList>
    </citation>
    <scope>NUCLEOTIDE SEQUENCE [LARGE SCALE GENOMIC DNA]</scope>
    <source>
        <strain evidence="12 13">DSM 16189</strain>
    </source>
</reference>
<keyword evidence="3 9" id="KW-0963">Cytoplasm</keyword>
<dbReference type="PROSITE" id="PS00374">
    <property type="entry name" value="MGMT"/>
    <property type="match status" value="1"/>
</dbReference>
<evidence type="ECO:0000256" key="3">
    <source>
        <dbReference type="ARBA" id="ARBA00022490"/>
    </source>
</evidence>
<dbReference type="InterPro" id="IPR036631">
    <property type="entry name" value="MGMT_N_sf"/>
</dbReference>
<dbReference type="SUPFAM" id="SSF53155">
    <property type="entry name" value="Methylated DNA-protein cysteine methyltransferase domain"/>
    <property type="match status" value="1"/>
</dbReference>
<dbReference type="Pfam" id="PF01035">
    <property type="entry name" value="DNA_binding_1"/>
    <property type="match status" value="1"/>
</dbReference>
<dbReference type="OrthoDB" id="9802228at2"/>